<evidence type="ECO:0000256" key="2">
    <source>
        <dbReference type="ARBA" id="ARBA00022705"/>
    </source>
</evidence>
<feature type="domain" description="RRM" evidence="9">
    <location>
        <begin position="478"/>
        <end position="551"/>
    </location>
</feature>
<feature type="compositionally biased region" description="Basic and acidic residues" evidence="8">
    <location>
        <begin position="561"/>
        <end position="586"/>
    </location>
</feature>
<feature type="compositionally biased region" description="Polar residues" evidence="8">
    <location>
        <begin position="144"/>
        <end position="154"/>
    </location>
</feature>
<dbReference type="GO" id="GO:0007064">
    <property type="term" value="P:mitotic sister chromatid cohesion"/>
    <property type="evidence" value="ECO:0007669"/>
    <property type="project" value="InterPro"/>
</dbReference>
<keyword evidence="2" id="KW-0235">DNA replication</keyword>
<feature type="compositionally biased region" description="Acidic residues" evidence="8">
    <location>
        <begin position="699"/>
        <end position="782"/>
    </location>
</feature>
<comment type="subcellular location">
    <subcellularLocation>
        <location evidence="1">Nucleus</location>
    </subcellularLocation>
</comment>
<name>A0A430Q6J2_SCHBO</name>
<dbReference type="PANTHER" id="PTHR28605:SF1">
    <property type="entry name" value="CHROMOSOME TRANSMISSION FIDELITY FACTOR 8"/>
    <property type="match status" value="1"/>
</dbReference>
<evidence type="ECO:0000313" key="11">
    <source>
        <dbReference type="Proteomes" id="UP000290809"/>
    </source>
</evidence>
<feature type="domain" description="RRM" evidence="9">
    <location>
        <begin position="389"/>
        <end position="463"/>
    </location>
</feature>
<feature type="compositionally biased region" description="Polar residues" evidence="8">
    <location>
        <begin position="624"/>
        <end position="645"/>
    </location>
</feature>
<dbReference type="GO" id="GO:0003723">
    <property type="term" value="F:RNA binding"/>
    <property type="evidence" value="ECO:0007669"/>
    <property type="project" value="UniProtKB-UniRule"/>
</dbReference>
<feature type="region of interest" description="Disordered" evidence="8">
    <location>
        <begin position="561"/>
        <end position="601"/>
    </location>
</feature>
<evidence type="ECO:0000256" key="5">
    <source>
        <dbReference type="ARBA" id="ARBA00023306"/>
    </source>
</evidence>
<keyword evidence="7" id="KW-0694">RNA-binding</keyword>
<feature type="compositionally biased region" description="Polar residues" evidence="8">
    <location>
        <begin position="117"/>
        <end position="127"/>
    </location>
</feature>
<dbReference type="Gene3D" id="3.30.70.330">
    <property type="match status" value="2"/>
</dbReference>
<comment type="caution">
    <text evidence="10">The sequence shown here is derived from an EMBL/GenBank/DDBJ whole genome shotgun (WGS) entry which is preliminary data.</text>
</comment>
<keyword evidence="5" id="KW-0131">Cell cycle</keyword>
<comment type="similarity">
    <text evidence="6">Belongs to the CTF8 family.</text>
</comment>
<evidence type="ECO:0000256" key="1">
    <source>
        <dbReference type="ARBA" id="ARBA00004123"/>
    </source>
</evidence>
<dbReference type="PANTHER" id="PTHR28605">
    <property type="entry name" value="CTF8, CHROMOSOME TRANSMISSION FIDELITY FACTOR 8 HOMOLOG (S. CEREVISIAE)"/>
    <property type="match status" value="1"/>
</dbReference>
<reference evidence="10 11" key="1">
    <citation type="journal article" date="2019" name="PLoS Pathog.">
        <title>Genome sequence of the bovine parasite Schistosoma bovis Tanzania.</title>
        <authorList>
            <person name="Oey H."/>
            <person name="Zakrzewski M."/>
            <person name="Gobert G."/>
            <person name="Gravermann K."/>
            <person name="Stoye J."/>
            <person name="Jones M."/>
            <person name="Mcmanus D."/>
            <person name="Krause L."/>
        </authorList>
    </citation>
    <scope>NUCLEOTIDE SEQUENCE [LARGE SCALE GENOMIC DNA]</scope>
    <source>
        <strain evidence="10 11">TAN1997</strain>
    </source>
</reference>
<evidence type="ECO:0000256" key="6">
    <source>
        <dbReference type="ARBA" id="ARBA00038447"/>
    </source>
</evidence>
<feature type="compositionally biased region" description="Low complexity" evidence="8">
    <location>
        <begin position="796"/>
        <end position="808"/>
    </location>
</feature>
<sequence>MIIPIHGPNGEVSEWLMIELQGDVLSKTNSPLAGKNLGDLHFSQENGDPVLLIGHHVLFGKVVALEKPMLVTKRNTTSGSLQYDIVSVIRRKLLFKTRPKPIISCASKKGKNKKKQSQTIPLIPTSQNKRARRKKAKKLKKNLEGTNAIISNMPSIKVNESKKSKKRRFLKEQQQQKASVLTNSNVKITNKKRAGFGEASSESDSEPIEADWGSANDHSYNDDEQWQSEENVARSFTKSNDDDEQSDSGSSDNDLEESEEDEDEELSENELNTLIQSQKKPMTKDTSKQKISGPKKKALKRTRGMFYPHFDCRIFNLELEEDRNLSVTSGTQINRFIWNTSVVFMYSLQSIVKPLDKGDDHQVSVSYSWKNESIIIEEIKKRAIELSSATLHVSPLPPDHNESMLKSLSPSMMSYRFSIRKNKRIRDFVFLQYVDADTAEAARKSISGRLFAGKTISAQPNRLSFPISDLKLDNINRTQLFVTGFNSSTTKNDLIHIFPKGTVDFPLTIDGMTCGYAVIKFVNEDVSLEAFSTTHKRLVRGLPIFVNFIFSRSKVIDQKQNNDENQLKANKSKNDQSLDKMKEKQLNKPSSSSSSSSLEKTSNIVIQKTTVNTKDIGNKEKGSNTKVLVQQLPESENDSKSSASDESNDESKTDELFVHQTKNKNSTTSKTSVLNDLVSSKMLKVSPKKKSKSEMSKLDDDEDDSDGQDDDDDEDDDDDDEDNEDLDDEDEISEYDEDDSGTEEEDDDEDVDDDDDDDDDEDDEDEEDLGDTDSDDASEDSDEVVKNDSKQKNTVNNKNKPSPLKNNSQIISVDEEQASSADGNNSSDEEIDKQLMTVIQAKRNAKKSFKSPKNAKRNLNSAKHSGKKIQPQWVG</sequence>
<dbReference type="InterPro" id="IPR012677">
    <property type="entry name" value="Nucleotide-bd_a/b_plait_sf"/>
</dbReference>
<dbReference type="SMART" id="SM00360">
    <property type="entry name" value="RRM"/>
    <property type="match status" value="2"/>
</dbReference>
<dbReference type="STRING" id="6184.A0A430Q6J2"/>
<keyword evidence="3" id="KW-0238">DNA-binding</keyword>
<evidence type="ECO:0000256" key="3">
    <source>
        <dbReference type="ARBA" id="ARBA00023125"/>
    </source>
</evidence>
<dbReference type="PROSITE" id="PS50102">
    <property type="entry name" value="RRM"/>
    <property type="match status" value="2"/>
</dbReference>
<proteinExistence type="inferred from homology"/>
<dbReference type="InterPro" id="IPR035979">
    <property type="entry name" value="RBD_domain_sf"/>
</dbReference>
<feature type="region of interest" description="Disordered" evidence="8">
    <location>
        <begin position="615"/>
        <end position="875"/>
    </location>
</feature>
<dbReference type="Pfam" id="PF09696">
    <property type="entry name" value="Ctf8"/>
    <property type="match status" value="1"/>
</dbReference>
<gene>
    <name evidence="10" type="ORF">DC041_0000901</name>
</gene>
<evidence type="ECO:0000259" key="9">
    <source>
        <dbReference type="PROSITE" id="PS50102"/>
    </source>
</evidence>
<feature type="compositionally biased region" description="Basic residues" evidence="8">
    <location>
        <begin position="129"/>
        <end position="140"/>
    </location>
</feature>
<feature type="compositionally biased region" description="Basic residues" evidence="8">
    <location>
        <begin position="843"/>
        <end position="856"/>
    </location>
</feature>
<dbReference type="GO" id="GO:0003677">
    <property type="term" value="F:DNA binding"/>
    <property type="evidence" value="ECO:0007669"/>
    <property type="project" value="UniProtKB-KW"/>
</dbReference>
<keyword evidence="4" id="KW-0539">Nucleus</keyword>
<dbReference type="Proteomes" id="UP000290809">
    <property type="component" value="Unassembled WGS sequence"/>
</dbReference>
<dbReference type="GO" id="GO:0006260">
    <property type="term" value="P:DNA replication"/>
    <property type="evidence" value="ECO:0007669"/>
    <property type="project" value="UniProtKB-KW"/>
</dbReference>
<feature type="compositionally biased region" description="Polar residues" evidence="8">
    <location>
        <begin position="172"/>
        <end position="188"/>
    </location>
</feature>
<dbReference type="CDD" id="cd00590">
    <property type="entry name" value="RRM_SF"/>
    <property type="match status" value="1"/>
</dbReference>
<keyword evidence="11" id="KW-1185">Reference proteome</keyword>
<evidence type="ECO:0000256" key="7">
    <source>
        <dbReference type="PROSITE-ProRule" id="PRU00176"/>
    </source>
</evidence>
<dbReference type="GO" id="GO:0031390">
    <property type="term" value="C:Ctf18 RFC-like complex"/>
    <property type="evidence" value="ECO:0007669"/>
    <property type="project" value="InterPro"/>
</dbReference>
<organism evidence="10 11">
    <name type="scientific">Schistosoma bovis</name>
    <name type="common">Blood fluke</name>
    <dbReference type="NCBI Taxonomy" id="6184"/>
    <lineage>
        <taxon>Eukaryota</taxon>
        <taxon>Metazoa</taxon>
        <taxon>Spiralia</taxon>
        <taxon>Lophotrochozoa</taxon>
        <taxon>Platyhelminthes</taxon>
        <taxon>Trematoda</taxon>
        <taxon>Digenea</taxon>
        <taxon>Strigeidida</taxon>
        <taxon>Schistosomatoidea</taxon>
        <taxon>Schistosomatidae</taxon>
        <taxon>Schistosoma</taxon>
    </lineage>
</organism>
<feature type="region of interest" description="Disordered" evidence="8">
    <location>
        <begin position="107"/>
        <end position="297"/>
    </location>
</feature>
<dbReference type="SUPFAM" id="SSF54928">
    <property type="entry name" value="RNA-binding domain, RBD"/>
    <property type="match status" value="1"/>
</dbReference>
<evidence type="ECO:0000256" key="4">
    <source>
        <dbReference type="ARBA" id="ARBA00023242"/>
    </source>
</evidence>
<evidence type="ECO:0000313" key="10">
    <source>
        <dbReference type="EMBL" id="RTG83266.1"/>
    </source>
</evidence>
<dbReference type="InterPro" id="IPR018607">
    <property type="entry name" value="Ctf8"/>
</dbReference>
<dbReference type="EMBL" id="QMKO01002516">
    <property type="protein sequence ID" value="RTG83266.1"/>
    <property type="molecule type" value="Genomic_DNA"/>
</dbReference>
<dbReference type="AlphaFoldDB" id="A0A430Q6J2"/>
<feature type="compositionally biased region" description="Low complexity" evidence="8">
    <location>
        <begin position="663"/>
        <end position="685"/>
    </location>
</feature>
<protein>
    <recommendedName>
        <fullName evidence="9">RRM domain-containing protein</fullName>
    </recommendedName>
</protein>
<evidence type="ECO:0000256" key="8">
    <source>
        <dbReference type="SAM" id="MobiDB-lite"/>
    </source>
</evidence>
<dbReference type="InterPro" id="IPR000504">
    <property type="entry name" value="RRM_dom"/>
</dbReference>
<feature type="compositionally biased region" description="Acidic residues" evidence="8">
    <location>
        <begin position="253"/>
        <end position="268"/>
    </location>
</feature>
<feature type="compositionally biased region" description="Polar residues" evidence="8">
    <location>
        <begin position="228"/>
        <end position="238"/>
    </location>
</feature>
<accession>A0A430Q6J2</accession>